<keyword evidence="3" id="KW-1185">Reference proteome</keyword>
<feature type="region of interest" description="Disordered" evidence="1">
    <location>
        <begin position="16"/>
        <end position="65"/>
    </location>
</feature>
<comment type="caution">
    <text evidence="2">The sequence shown here is derived from an EMBL/GenBank/DDBJ whole genome shotgun (WGS) entry which is preliminary data.</text>
</comment>
<sequence length="210" mass="23284">MFLIVILAGLLGSGCSRNRSADEGRPDTASVSAAERAEIAELQSETTPPPPPQEPRRSSSSEERSRARTVSAAFFAVDDTGFSLRSPEVFDYEIGRLERRIPEGLASCLVLLGSDLPGEYLAPEWRAHLNRQSEQFERQPVGFRVSADDGEGALNTRFKALWNDSMVIGFVRARNGEDGRYLLEDLGIEKRLEKPYPNMEIPPPLADTVY</sequence>
<name>A0A1Y1RWE0_9SPIO</name>
<dbReference type="Proteomes" id="UP000192343">
    <property type="component" value="Unassembled WGS sequence"/>
</dbReference>
<feature type="compositionally biased region" description="Basic and acidic residues" evidence="1">
    <location>
        <begin position="54"/>
        <end position="65"/>
    </location>
</feature>
<reference evidence="2 3" key="1">
    <citation type="submission" date="2017-03" db="EMBL/GenBank/DDBJ databases">
        <title>Draft Genome sequence of Marispirochaeta sp. strain JC444.</title>
        <authorList>
            <person name="Shivani Y."/>
            <person name="Subhash Y."/>
            <person name="Sasikala C."/>
            <person name="Ramana C."/>
        </authorList>
    </citation>
    <scope>NUCLEOTIDE SEQUENCE [LARGE SCALE GENOMIC DNA]</scope>
    <source>
        <strain evidence="2 3">JC444</strain>
    </source>
</reference>
<evidence type="ECO:0000256" key="1">
    <source>
        <dbReference type="SAM" id="MobiDB-lite"/>
    </source>
</evidence>
<dbReference type="STRING" id="1963862.B4O97_12670"/>
<accession>A0A1Y1RWE0</accession>
<gene>
    <name evidence="2" type="ORF">B4O97_12670</name>
</gene>
<proteinExistence type="predicted"/>
<evidence type="ECO:0000313" key="2">
    <source>
        <dbReference type="EMBL" id="ORC34489.1"/>
    </source>
</evidence>
<dbReference type="AlphaFoldDB" id="A0A1Y1RWE0"/>
<protein>
    <submittedName>
        <fullName evidence="2">Uncharacterized protein</fullName>
    </submittedName>
</protein>
<organism evidence="2 3">
    <name type="scientific">Marispirochaeta aestuarii</name>
    <dbReference type="NCBI Taxonomy" id="1963862"/>
    <lineage>
        <taxon>Bacteria</taxon>
        <taxon>Pseudomonadati</taxon>
        <taxon>Spirochaetota</taxon>
        <taxon>Spirochaetia</taxon>
        <taxon>Spirochaetales</taxon>
        <taxon>Spirochaetaceae</taxon>
        <taxon>Marispirochaeta</taxon>
    </lineage>
</organism>
<evidence type="ECO:0000313" key="3">
    <source>
        <dbReference type="Proteomes" id="UP000192343"/>
    </source>
</evidence>
<dbReference type="EMBL" id="MWQY01000013">
    <property type="protein sequence ID" value="ORC34489.1"/>
    <property type="molecule type" value="Genomic_DNA"/>
</dbReference>